<dbReference type="SUPFAM" id="SSF51905">
    <property type="entry name" value="FAD/NAD(P)-binding domain"/>
    <property type="match status" value="1"/>
</dbReference>
<evidence type="ECO:0000259" key="6">
    <source>
        <dbReference type="PROSITE" id="PS00624"/>
    </source>
</evidence>
<dbReference type="Proteomes" id="UP000292209">
    <property type="component" value="Unassembled WGS sequence"/>
</dbReference>
<dbReference type="Pfam" id="PF05199">
    <property type="entry name" value="GMC_oxred_C"/>
    <property type="match status" value="1"/>
</dbReference>
<comment type="cofactor">
    <cofactor evidence="1 5">
        <name>FAD</name>
        <dbReference type="ChEBI" id="CHEBI:57692"/>
    </cofactor>
</comment>
<dbReference type="SUPFAM" id="SSF54373">
    <property type="entry name" value="FAD-linked reductases, C-terminal domain"/>
    <property type="match status" value="1"/>
</dbReference>
<organism evidence="7 8">
    <name type="scientific">Cecembia calidifontis</name>
    <dbReference type="NCBI Taxonomy" id="1187080"/>
    <lineage>
        <taxon>Bacteria</taxon>
        <taxon>Pseudomonadati</taxon>
        <taxon>Bacteroidota</taxon>
        <taxon>Cytophagia</taxon>
        <taxon>Cytophagales</taxon>
        <taxon>Cyclobacteriaceae</taxon>
        <taxon>Cecembia</taxon>
    </lineage>
</organism>
<accession>A0A4Q7PB04</accession>
<feature type="domain" description="Glucose-methanol-choline oxidoreductase N-terminal" evidence="6">
    <location>
        <begin position="252"/>
        <end position="266"/>
    </location>
</feature>
<dbReference type="PANTHER" id="PTHR11552:SF147">
    <property type="entry name" value="CHOLINE DEHYDROGENASE, MITOCHONDRIAL"/>
    <property type="match status" value="1"/>
</dbReference>
<dbReference type="OrthoDB" id="9785276at2"/>
<proteinExistence type="inferred from homology"/>
<evidence type="ECO:0000256" key="1">
    <source>
        <dbReference type="ARBA" id="ARBA00001974"/>
    </source>
</evidence>
<comment type="caution">
    <text evidence="7">The sequence shown here is derived from an EMBL/GenBank/DDBJ whole genome shotgun (WGS) entry which is preliminary data.</text>
</comment>
<dbReference type="AlphaFoldDB" id="A0A4Q7PB04"/>
<dbReference type="GO" id="GO:0016614">
    <property type="term" value="F:oxidoreductase activity, acting on CH-OH group of donors"/>
    <property type="evidence" value="ECO:0007669"/>
    <property type="project" value="InterPro"/>
</dbReference>
<dbReference type="InterPro" id="IPR000172">
    <property type="entry name" value="GMC_OxRdtase_N"/>
</dbReference>
<dbReference type="RefSeq" id="WP_130276343.1">
    <property type="nucleotide sequence ID" value="NZ_SGXG01000001.1"/>
</dbReference>
<sequence>MTFDYIIIGAGSAGCVLANRLSENGRNTVLLLEAGEKDKKTEIHIPGAYSQLHRSEVDWAFWTEPQEHLDGRRLFIPRGKVLGGSSSTNAMAYVRGNKEDFNEWASLGNQGWSYEEVLPYFIKSEHNEDFQGRFYGKNGPLHVSYSRQPHPLGNVFIQACNEKGIPHNEEYNGAEQFGASLLQFTIKNNIRHSTAAAFLTPVLGRENLKVKTSTRVSRILIENKKATGVEVILKNGEKEVFNCRKEIVISAGAIQSPQILLLSGIGDGAYLKTFGIDVKHQLRGVGLNLIDHVWSGVTAWVNVPTNNDVLKPMNKVLALFQHLLFKKGALGNCPLTANAFLASNKGLIRPDLQFHFAPSGVKEDYSTDIYDVSTYPKKSGVGILVILIRPESRGYVGLKSADPLDAPLIQPNVLSDVRDLEVLKKGILKAKEVLEAKAFQKYLQGNVYFPKRFDNENLEEHIKKSLETLYHPVGTCKMGQDNMAVVDSKLKVHGLEGLRIADASIMPTIISGNTNAASIMIGEKAASMILESNK</sequence>
<evidence type="ECO:0000256" key="3">
    <source>
        <dbReference type="ARBA" id="ARBA00022630"/>
    </source>
</evidence>
<keyword evidence="3" id="KW-0285">Flavoprotein</keyword>
<dbReference type="EMBL" id="SGXG01000001">
    <property type="protein sequence ID" value="RZS97463.1"/>
    <property type="molecule type" value="Genomic_DNA"/>
</dbReference>
<keyword evidence="4 5" id="KW-0274">FAD</keyword>
<dbReference type="Gene3D" id="3.30.560.10">
    <property type="entry name" value="Glucose Oxidase, domain 3"/>
    <property type="match status" value="1"/>
</dbReference>
<evidence type="ECO:0000256" key="4">
    <source>
        <dbReference type="ARBA" id="ARBA00022827"/>
    </source>
</evidence>
<comment type="similarity">
    <text evidence="2">Belongs to the GMC oxidoreductase family.</text>
</comment>
<dbReference type="PANTHER" id="PTHR11552">
    <property type="entry name" value="GLUCOSE-METHANOL-CHOLINE GMC OXIDOREDUCTASE"/>
    <property type="match status" value="1"/>
</dbReference>
<reference evidence="7 8" key="1">
    <citation type="submission" date="2019-02" db="EMBL/GenBank/DDBJ databases">
        <title>Genomic Encyclopedia of Archaeal and Bacterial Type Strains, Phase II (KMG-II): from individual species to whole genera.</title>
        <authorList>
            <person name="Goeker M."/>
        </authorList>
    </citation>
    <scope>NUCLEOTIDE SEQUENCE [LARGE SCALE GENOMIC DNA]</scope>
    <source>
        <strain evidence="7 8">DSM 21411</strain>
    </source>
</reference>
<feature type="binding site" evidence="5">
    <location>
        <position position="81"/>
    </location>
    <ligand>
        <name>FAD</name>
        <dbReference type="ChEBI" id="CHEBI:57692"/>
    </ligand>
</feature>
<name>A0A4Q7PB04_9BACT</name>
<dbReference type="Gene3D" id="3.50.50.60">
    <property type="entry name" value="FAD/NAD(P)-binding domain"/>
    <property type="match status" value="1"/>
</dbReference>
<feature type="binding site" evidence="5">
    <location>
        <position position="216"/>
    </location>
    <ligand>
        <name>FAD</name>
        <dbReference type="ChEBI" id="CHEBI:57692"/>
    </ligand>
</feature>
<dbReference type="Pfam" id="PF00732">
    <property type="entry name" value="GMC_oxred_N"/>
    <property type="match status" value="1"/>
</dbReference>
<evidence type="ECO:0000313" key="7">
    <source>
        <dbReference type="EMBL" id="RZS97463.1"/>
    </source>
</evidence>
<dbReference type="InterPro" id="IPR012132">
    <property type="entry name" value="GMC_OxRdtase"/>
</dbReference>
<evidence type="ECO:0000256" key="2">
    <source>
        <dbReference type="ARBA" id="ARBA00010790"/>
    </source>
</evidence>
<dbReference type="GO" id="GO:0050660">
    <property type="term" value="F:flavin adenine dinucleotide binding"/>
    <property type="evidence" value="ECO:0007669"/>
    <property type="project" value="InterPro"/>
</dbReference>
<dbReference type="InterPro" id="IPR007867">
    <property type="entry name" value="GMC_OxRtase_C"/>
</dbReference>
<keyword evidence="8" id="KW-1185">Reference proteome</keyword>
<dbReference type="PROSITE" id="PS00624">
    <property type="entry name" value="GMC_OXRED_2"/>
    <property type="match status" value="1"/>
</dbReference>
<dbReference type="InterPro" id="IPR036188">
    <property type="entry name" value="FAD/NAD-bd_sf"/>
</dbReference>
<gene>
    <name evidence="7" type="ORF">BC751_3070</name>
</gene>
<evidence type="ECO:0000313" key="8">
    <source>
        <dbReference type="Proteomes" id="UP000292209"/>
    </source>
</evidence>
<dbReference type="PIRSF" id="PIRSF000137">
    <property type="entry name" value="Alcohol_oxidase"/>
    <property type="match status" value="1"/>
</dbReference>
<evidence type="ECO:0000256" key="5">
    <source>
        <dbReference type="PIRSR" id="PIRSR000137-2"/>
    </source>
</evidence>
<protein>
    <submittedName>
        <fullName evidence="7">Choline dehydrogenase</fullName>
    </submittedName>
</protein>